<dbReference type="FunFam" id="3.30.830.10:FF:000022">
    <property type="entry name" value="mitochondrial-processing peptidase subunit alpha"/>
    <property type="match status" value="1"/>
</dbReference>
<evidence type="ECO:0000256" key="1">
    <source>
        <dbReference type="ARBA" id="ARBA00002123"/>
    </source>
</evidence>
<dbReference type="SUPFAM" id="SSF63411">
    <property type="entry name" value="LuxS/MPP-like metallohydrolase"/>
    <property type="match status" value="2"/>
</dbReference>
<dbReference type="Gramene" id="Pp3c3_11990V3.3">
    <property type="protein sequence ID" value="Pp3c3_11990V3.3"/>
    <property type="gene ID" value="Pp3c3_11990"/>
</dbReference>
<dbReference type="GO" id="GO:0006508">
    <property type="term" value="P:proteolysis"/>
    <property type="evidence" value="ECO:0007669"/>
    <property type="project" value="InterPro"/>
</dbReference>
<dbReference type="InterPro" id="IPR011765">
    <property type="entry name" value="Pept_M16_N"/>
</dbReference>
<reference evidence="8 9" key="1">
    <citation type="journal article" date="2008" name="Science">
        <title>The Physcomitrella genome reveals evolutionary insights into the conquest of land by plants.</title>
        <authorList>
            <person name="Rensing S."/>
            <person name="Lang D."/>
            <person name="Zimmer A."/>
            <person name="Terry A."/>
            <person name="Salamov A."/>
            <person name="Shapiro H."/>
            <person name="Nishiyama T."/>
            <person name="Perroud P.-F."/>
            <person name="Lindquist E."/>
            <person name="Kamisugi Y."/>
            <person name="Tanahashi T."/>
            <person name="Sakakibara K."/>
            <person name="Fujita T."/>
            <person name="Oishi K."/>
            <person name="Shin-I T."/>
            <person name="Kuroki Y."/>
            <person name="Toyoda A."/>
            <person name="Suzuki Y."/>
            <person name="Hashimoto A."/>
            <person name="Yamaguchi K."/>
            <person name="Sugano A."/>
            <person name="Kohara Y."/>
            <person name="Fujiyama A."/>
            <person name="Anterola A."/>
            <person name="Aoki S."/>
            <person name="Ashton N."/>
            <person name="Barbazuk W.B."/>
            <person name="Barker E."/>
            <person name="Bennetzen J."/>
            <person name="Bezanilla M."/>
            <person name="Blankenship R."/>
            <person name="Cho S.H."/>
            <person name="Dutcher S."/>
            <person name="Estelle M."/>
            <person name="Fawcett J.A."/>
            <person name="Gundlach H."/>
            <person name="Hanada K."/>
            <person name="Heyl A."/>
            <person name="Hicks K.A."/>
            <person name="Hugh J."/>
            <person name="Lohr M."/>
            <person name="Mayer K."/>
            <person name="Melkozernov A."/>
            <person name="Murata T."/>
            <person name="Nelson D."/>
            <person name="Pils B."/>
            <person name="Prigge M."/>
            <person name="Reiss B."/>
            <person name="Renner T."/>
            <person name="Rombauts S."/>
            <person name="Rushton P."/>
            <person name="Sanderfoot A."/>
            <person name="Schween G."/>
            <person name="Shiu S.-H."/>
            <person name="Stueber K."/>
            <person name="Theodoulou F.L."/>
            <person name="Tu H."/>
            <person name="Van de Peer Y."/>
            <person name="Verrier P.J."/>
            <person name="Waters E."/>
            <person name="Wood A."/>
            <person name="Yang L."/>
            <person name="Cove D."/>
            <person name="Cuming A."/>
            <person name="Hasebe M."/>
            <person name="Lucas S."/>
            <person name="Mishler D.B."/>
            <person name="Reski R."/>
            <person name="Grigoriev I."/>
            <person name="Quatrano R.S."/>
            <person name="Boore J.L."/>
        </authorList>
    </citation>
    <scope>NUCLEOTIDE SEQUENCE [LARGE SCALE GENOMIC DNA]</scope>
    <source>
        <strain evidence="8 9">cv. Gransden 2004</strain>
    </source>
</reference>
<dbReference type="Pfam" id="PF05193">
    <property type="entry name" value="Peptidase_M16_C"/>
    <property type="match status" value="1"/>
</dbReference>
<proteinExistence type="inferred from homology"/>
<evidence type="ECO:0000259" key="7">
    <source>
        <dbReference type="Pfam" id="PF05193"/>
    </source>
</evidence>
<dbReference type="InterPro" id="IPR001431">
    <property type="entry name" value="Pept_M16_Zn_BS"/>
</dbReference>
<evidence type="ECO:0000256" key="3">
    <source>
        <dbReference type="ARBA" id="ARBA00030006"/>
    </source>
</evidence>
<comment type="function">
    <text evidence="1">Substrate recognition and binding subunit of the essential mitochondrial processing protease (MPP), which cleaves the mitochondrial sequence off newly imported precursors proteins.</text>
</comment>
<reference evidence="8 9" key="2">
    <citation type="journal article" date="2018" name="Plant J.">
        <title>The Physcomitrella patens chromosome-scale assembly reveals moss genome structure and evolution.</title>
        <authorList>
            <person name="Lang D."/>
            <person name="Ullrich K.K."/>
            <person name="Murat F."/>
            <person name="Fuchs J."/>
            <person name="Jenkins J."/>
            <person name="Haas F.B."/>
            <person name="Piednoel M."/>
            <person name="Gundlach H."/>
            <person name="Van Bel M."/>
            <person name="Meyberg R."/>
            <person name="Vives C."/>
            <person name="Morata J."/>
            <person name="Symeonidi A."/>
            <person name="Hiss M."/>
            <person name="Muchero W."/>
            <person name="Kamisugi Y."/>
            <person name="Saleh O."/>
            <person name="Blanc G."/>
            <person name="Decker E.L."/>
            <person name="van Gessel N."/>
            <person name="Grimwood J."/>
            <person name="Hayes R.D."/>
            <person name="Graham S.W."/>
            <person name="Gunter L.E."/>
            <person name="McDaniel S.F."/>
            <person name="Hoernstein S.N.W."/>
            <person name="Larsson A."/>
            <person name="Li F.W."/>
            <person name="Perroud P.F."/>
            <person name="Phillips J."/>
            <person name="Ranjan P."/>
            <person name="Rokshar D.S."/>
            <person name="Rothfels C.J."/>
            <person name="Schneider L."/>
            <person name="Shu S."/>
            <person name="Stevenson D.W."/>
            <person name="Thummler F."/>
            <person name="Tillich M."/>
            <person name="Villarreal Aguilar J.C."/>
            <person name="Widiez T."/>
            <person name="Wong G.K."/>
            <person name="Wymore A."/>
            <person name="Zhang Y."/>
            <person name="Zimmer A.D."/>
            <person name="Quatrano R.S."/>
            <person name="Mayer K.F.X."/>
            <person name="Goodstein D."/>
            <person name="Casacuberta J.M."/>
            <person name="Vandepoele K."/>
            <person name="Reski R."/>
            <person name="Cuming A.C."/>
            <person name="Tuskan G.A."/>
            <person name="Maumus F."/>
            <person name="Salse J."/>
            <person name="Schmutz J."/>
            <person name="Rensing S.A."/>
        </authorList>
    </citation>
    <scope>NUCLEOTIDE SEQUENCE [LARGE SCALE GENOMIC DNA]</scope>
    <source>
        <strain evidence="8 9">cv. Gransden 2004</strain>
    </source>
</reference>
<sequence>MRGAAVRKARLAKLVAQQYSQRQLRTSAVNHAVPRTESAQASSSGGLLSKLLGERPTTPVPALYEPLQGVHLPPALPEDVKPSETNVTTLTNGVRIASQNIAGPTSTIGIYVDSGSKNETPYCTGSSHLLERMAFKSTANRSHFRLVREVEAIGGNVVANASRELMCYTGDAIKTFMPEMVELLVDTVAIYEAIHSAGYVGGLGQPLMAPESSLGRLNGGVLHDFVKENYTAPRIVVAASGVDHEDLLSVAEPLLADLPSFDQPIPVETHYVGGDWRQSVDFPLSHIAIAFEVPGGWRNEKDSYAVTVLQQLLGGGGSFSAGGPGKGMYSRLYTGVLNKWEQVQSFTAFSSIYNDTGLFGIHATSSGDFVPKLVDLACEQLTLVATPGKVSEAELQRAKNSTISAVLMNLESRAVVTEDIGRQILTYGHRKPVAELIQGVQALTVQDIADVSSRVITTPLTMASWGDIVRVPRFDAVARVFQV</sequence>
<evidence type="ECO:0000259" key="6">
    <source>
        <dbReference type="Pfam" id="PF00675"/>
    </source>
</evidence>
<dbReference type="Proteomes" id="UP000006727">
    <property type="component" value="Chromosome 3"/>
</dbReference>
<comment type="similarity">
    <text evidence="2 5">Belongs to the peptidase M16 family.</text>
</comment>
<accession>A0A7I4DJP2</accession>
<dbReference type="GO" id="GO:0046872">
    <property type="term" value="F:metal ion binding"/>
    <property type="evidence" value="ECO:0007669"/>
    <property type="project" value="InterPro"/>
</dbReference>
<dbReference type="PANTHER" id="PTHR11851">
    <property type="entry name" value="METALLOPROTEASE"/>
    <property type="match status" value="1"/>
</dbReference>
<feature type="domain" description="Peptidase M16 N-terminal" evidence="6">
    <location>
        <begin position="95"/>
        <end position="188"/>
    </location>
</feature>
<dbReference type="Gene3D" id="3.30.830.10">
    <property type="entry name" value="Metalloenzyme, LuxS/M16 peptidase-like"/>
    <property type="match status" value="3"/>
</dbReference>
<evidence type="ECO:0000256" key="4">
    <source>
        <dbReference type="ARBA" id="ARBA00032315"/>
    </source>
</evidence>
<evidence type="ECO:0000313" key="8">
    <source>
        <dbReference type="EnsemblPlants" id="Pp3c3_11990V3.3"/>
    </source>
</evidence>
<dbReference type="EnsemblPlants" id="Pp3c3_11990V3.3">
    <property type="protein sequence ID" value="Pp3c3_11990V3.3"/>
    <property type="gene ID" value="Pp3c3_11990"/>
</dbReference>
<reference evidence="8" key="3">
    <citation type="submission" date="2020-12" db="UniProtKB">
        <authorList>
            <consortium name="EnsemblPlants"/>
        </authorList>
    </citation>
    <scope>IDENTIFICATION</scope>
</reference>
<evidence type="ECO:0000256" key="2">
    <source>
        <dbReference type="ARBA" id="ARBA00007261"/>
    </source>
</evidence>
<dbReference type="PROSITE" id="PS00143">
    <property type="entry name" value="INSULINASE"/>
    <property type="match status" value="1"/>
</dbReference>
<dbReference type="Pfam" id="PF00675">
    <property type="entry name" value="Peptidase_M16"/>
    <property type="match status" value="1"/>
</dbReference>
<keyword evidence="9" id="KW-1185">Reference proteome</keyword>
<name>A0A7I4DJP2_PHYPA</name>
<organism evidence="8 9">
    <name type="scientific">Physcomitrium patens</name>
    <name type="common">Spreading-leaved earth moss</name>
    <name type="synonym">Physcomitrella patens</name>
    <dbReference type="NCBI Taxonomy" id="3218"/>
    <lineage>
        <taxon>Eukaryota</taxon>
        <taxon>Viridiplantae</taxon>
        <taxon>Streptophyta</taxon>
        <taxon>Embryophyta</taxon>
        <taxon>Bryophyta</taxon>
        <taxon>Bryophytina</taxon>
        <taxon>Bryopsida</taxon>
        <taxon>Funariidae</taxon>
        <taxon>Funariales</taxon>
        <taxon>Funariaceae</taxon>
        <taxon>Physcomitrium</taxon>
    </lineage>
</organism>
<dbReference type="GO" id="GO:0004222">
    <property type="term" value="F:metalloendopeptidase activity"/>
    <property type="evidence" value="ECO:0007669"/>
    <property type="project" value="InterPro"/>
</dbReference>
<dbReference type="InterPro" id="IPR007863">
    <property type="entry name" value="Peptidase_M16_C"/>
</dbReference>
<feature type="domain" description="Peptidase M16 C-terminal" evidence="7">
    <location>
        <begin position="221"/>
        <end position="401"/>
    </location>
</feature>
<dbReference type="PANTHER" id="PTHR11851:SF49">
    <property type="entry name" value="MITOCHONDRIAL-PROCESSING PEPTIDASE SUBUNIT ALPHA"/>
    <property type="match status" value="1"/>
</dbReference>
<protein>
    <recommendedName>
        <fullName evidence="3">Alpha-MPP</fullName>
    </recommendedName>
    <alternativeName>
        <fullName evidence="4">Inactive zinc metalloprotease alpha</fullName>
    </alternativeName>
</protein>
<evidence type="ECO:0000256" key="5">
    <source>
        <dbReference type="RuleBase" id="RU004447"/>
    </source>
</evidence>
<dbReference type="AlphaFoldDB" id="A0A7I4DJP2"/>
<gene>
    <name evidence="8" type="primary">LOC112280315</name>
</gene>
<dbReference type="InterPro" id="IPR050361">
    <property type="entry name" value="MPP/UQCRC_Complex"/>
</dbReference>
<evidence type="ECO:0000313" key="9">
    <source>
        <dbReference type="Proteomes" id="UP000006727"/>
    </source>
</evidence>
<dbReference type="EMBL" id="ABEU02000003">
    <property type="status" value="NOT_ANNOTATED_CDS"/>
    <property type="molecule type" value="Genomic_DNA"/>
</dbReference>
<dbReference type="InterPro" id="IPR011249">
    <property type="entry name" value="Metalloenz_LuxS/M16"/>
</dbReference>